<accession>A0A1Y1P037</accession>
<dbReference type="EMBL" id="JAAGTY010000003">
    <property type="protein sequence ID" value="NDW40143.1"/>
    <property type="molecule type" value="Genomic_DNA"/>
</dbReference>
<proteinExistence type="predicted"/>
<evidence type="ECO:0000313" key="3">
    <source>
        <dbReference type="EMBL" id="QTK42137.1"/>
    </source>
</evidence>
<reference evidence="3" key="3">
    <citation type="submission" date="2021-03" db="EMBL/GenBank/DDBJ databases">
        <title>Complete genome sequencing of Acinetobacter baumannii.</title>
        <authorList>
            <person name="Yadav B."/>
            <person name="Makwana N."/>
            <person name="Kharat A.S."/>
            <person name="Veeraraghavan B."/>
            <person name="Vijayakumar S."/>
            <person name="Priya M."/>
        </authorList>
    </citation>
    <scope>NUCLEOTIDE SEQUENCE</scope>
    <source>
        <strain evidence="3">KSK6</strain>
    </source>
</reference>
<evidence type="ECO:0000313" key="1">
    <source>
        <dbReference type="EMBL" id="NDW40143.1"/>
    </source>
</evidence>
<evidence type="ECO:0000313" key="2">
    <source>
        <dbReference type="EMBL" id="OWK65710.1"/>
    </source>
</evidence>
<reference evidence="2 4" key="1">
    <citation type="submission" date="2017-05" db="EMBL/GenBank/DDBJ databases">
        <title>Draft genome sequence of MDR A. baumannii AB360.</title>
        <authorList>
            <person name="Wareham D.W."/>
            <person name="Bean D.C."/>
        </authorList>
    </citation>
    <scope>NUCLEOTIDE SEQUENCE [LARGE SCALE GENOMIC DNA]</scope>
    <source>
        <strain evidence="2 4">AB360</strain>
    </source>
</reference>
<name>A0A1Y1P037_ACIBA</name>
<reference evidence="1 5" key="2">
    <citation type="submission" date="2020-02" db="EMBL/GenBank/DDBJ databases">
        <title>Whole genome shot-gun sequencing of clinical Carbapenem resistant A. baumannii.</title>
        <authorList>
            <person name="Veeraraghavan B."/>
            <person name="Mathur P."/>
            <person name="Vijayakumar S."/>
            <person name="Vasudevan K."/>
            <person name="Lincy M."/>
            <person name="Kirubananthan A."/>
        </authorList>
    </citation>
    <scope>NUCLEOTIDE SEQUENCE [LARGE SCALE GENOMIC DNA]</scope>
    <source>
        <strain evidence="1 5">SP816</strain>
    </source>
</reference>
<protein>
    <submittedName>
        <fullName evidence="1">Uncharacterized protein</fullName>
    </submittedName>
</protein>
<dbReference type="Proteomes" id="UP000197394">
    <property type="component" value="Unassembled WGS sequence"/>
</dbReference>
<dbReference type="AlphaFoldDB" id="A0A1Y1P037"/>
<gene>
    <name evidence="2" type="ORF">CBE85_14915</name>
    <name evidence="1" type="ORF">G3N53_03580</name>
    <name evidence="3" type="ORF">J6E47_11945</name>
</gene>
<dbReference type="Proteomes" id="UP000470018">
    <property type="component" value="Unassembled WGS sequence"/>
</dbReference>
<evidence type="ECO:0000313" key="5">
    <source>
        <dbReference type="Proteomes" id="UP000470018"/>
    </source>
</evidence>
<dbReference type="EMBL" id="CP072270">
    <property type="protein sequence ID" value="QTK42137.1"/>
    <property type="molecule type" value="Genomic_DNA"/>
</dbReference>
<evidence type="ECO:0000313" key="4">
    <source>
        <dbReference type="Proteomes" id="UP000197394"/>
    </source>
</evidence>
<sequence>MSVYFVTNSPNTLLKEFDKRISQTEPKGKINTWIKDGKYYTHKADDWTKKAWFLPSVENGKLVFNLIKPKNSNISTVVYGYYHGHLTETFLNHFDKSFEYSASTALPSSGDLCSS</sequence>
<dbReference type="RefSeq" id="WP_045544299.1">
    <property type="nucleotide sequence ID" value="NZ_AP014649.1"/>
</dbReference>
<organism evidence="1 5">
    <name type="scientific">Acinetobacter baumannii</name>
    <dbReference type="NCBI Taxonomy" id="470"/>
    <lineage>
        <taxon>Bacteria</taxon>
        <taxon>Pseudomonadati</taxon>
        <taxon>Pseudomonadota</taxon>
        <taxon>Gammaproteobacteria</taxon>
        <taxon>Moraxellales</taxon>
        <taxon>Moraxellaceae</taxon>
        <taxon>Acinetobacter</taxon>
        <taxon>Acinetobacter calcoaceticus/baumannii complex</taxon>
    </lineage>
</organism>
<dbReference type="Proteomes" id="UP000664966">
    <property type="component" value="Chromosome"/>
</dbReference>
<dbReference type="EMBL" id="NGKM01000017">
    <property type="protein sequence ID" value="OWK65710.1"/>
    <property type="molecule type" value="Genomic_DNA"/>
</dbReference>